<evidence type="ECO:0000256" key="6">
    <source>
        <dbReference type="ARBA" id="ARBA00022714"/>
    </source>
</evidence>
<evidence type="ECO:0000256" key="4">
    <source>
        <dbReference type="ARBA" id="ARBA00005404"/>
    </source>
</evidence>
<dbReference type="GO" id="GO:0048038">
    <property type="term" value="F:quinone binding"/>
    <property type="evidence" value="ECO:0007669"/>
    <property type="project" value="UniProtKB-KW"/>
</dbReference>
<dbReference type="Pfam" id="PF10588">
    <property type="entry name" value="NADH-G_4Fe-4S_3"/>
    <property type="match status" value="1"/>
</dbReference>
<keyword evidence="6" id="KW-0001">2Fe-2S</keyword>
<feature type="domain" description="4Fe-4S His(Cys)3-ligated-type" evidence="18">
    <location>
        <begin position="99"/>
        <end position="138"/>
    </location>
</feature>
<dbReference type="CDD" id="cd02775">
    <property type="entry name" value="MopB_CT"/>
    <property type="match status" value="1"/>
</dbReference>
<dbReference type="SUPFAM" id="SSF50692">
    <property type="entry name" value="ADC-like"/>
    <property type="match status" value="1"/>
</dbReference>
<dbReference type="InterPro" id="IPR000283">
    <property type="entry name" value="NADH_UbQ_OxRdtase_75kDa_su_CS"/>
</dbReference>
<dbReference type="GO" id="GO:0051537">
    <property type="term" value="F:2 iron, 2 sulfur cluster binding"/>
    <property type="evidence" value="ECO:0007669"/>
    <property type="project" value="UniProtKB-KW"/>
</dbReference>
<keyword evidence="5" id="KW-0004">4Fe-4S</keyword>
<dbReference type="SUPFAM" id="SSF53706">
    <property type="entry name" value="Formate dehydrogenase/DMSO reductase, domains 1-3"/>
    <property type="match status" value="1"/>
</dbReference>
<evidence type="ECO:0000256" key="2">
    <source>
        <dbReference type="ARBA" id="ARBA00002378"/>
    </source>
</evidence>
<dbReference type="InterPro" id="IPR010228">
    <property type="entry name" value="NADH_UbQ_OxRdtase_Gsu"/>
</dbReference>
<dbReference type="SMART" id="SM00926">
    <property type="entry name" value="Molybdop_Fe4S4"/>
    <property type="match status" value="1"/>
</dbReference>
<dbReference type="PROSITE" id="PS51085">
    <property type="entry name" value="2FE2S_FER_2"/>
    <property type="match status" value="1"/>
</dbReference>
<dbReference type="PANTHER" id="PTHR43105">
    <property type="entry name" value="RESPIRATORY NITRATE REDUCTASE"/>
    <property type="match status" value="1"/>
</dbReference>
<dbReference type="PANTHER" id="PTHR43105:SF10">
    <property type="entry name" value="NADH-QUINONE OXIDOREDUCTASE SUBUNIT G"/>
    <property type="match status" value="1"/>
</dbReference>
<evidence type="ECO:0000256" key="7">
    <source>
        <dbReference type="ARBA" id="ARBA00022719"/>
    </source>
</evidence>
<evidence type="ECO:0000259" key="16">
    <source>
        <dbReference type="PROSITE" id="PS51085"/>
    </source>
</evidence>
<keyword evidence="7" id="KW-0874">Quinone</keyword>
<dbReference type="CDD" id="cd00207">
    <property type="entry name" value="fer2"/>
    <property type="match status" value="1"/>
</dbReference>
<dbReference type="InterPro" id="IPR054351">
    <property type="entry name" value="NADH_UbQ_OxRdtase_ferredoxin"/>
</dbReference>
<dbReference type="GO" id="GO:0051539">
    <property type="term" value="F:4 iron, 4 sulfur cluster binding"/>
    <property type="evidence" value="ECO:0007669"/>
    <property type="project" value="UniProtKB-KW"/>
</dbReference>
<dbReference type="PROSITE" id="PS00643">
    <property type="entry name" value="COMPLEX1_75K_3"/>
    <property type="match status" value="1"/>
</dbReference>
<keyword evidence="14" id="KW-0472">Membrane</keyword>
<dbReference type="Pfam" id="PF00384">
    <property type="entry name" value="Molybdopterin"/>
    <property type="match status" value="1"/>
</dbReference>
<dbReference type="Pfam" id="PF22117">
    <property type="entry name" value="Fer4_Nqo3"/>
    <property type="match status" value="1"/>
</dbReference>
<dbReference type="InterPro" id="IPR036010">
    <property type="entry name" value="2Fe-2S_ferredoxin-like_sf"/>
</dbReference>
<dbReference type="NCBIfam" id="TIGR01973">
    <property type="entry name" value="NuoG"/>
    <property type="match status" value="1"/>
</dbReference>
<dbReference type="Pfam" id="PF13510">
    <property type="entry name" value="Fer2_4"/>
    <property type="match status" value="1"/>
</dbReference>
<dbReference type="SUPFAM" id="SSF54292">
    <property type="entry name" value="2Fe-2S ferredoxin-like"/>
    <property type="match status" value="1"/>
</dbReference>
<dbReference type="InterPro" id="IPR006657">
    <property type="entry name" value="MoPterin_dinucl-bd_dom"/>
</dbReference>
<evidence type="ECO:0000256" key="12">
    <source>
        <dbReference type="ARBA" id="ARBA00023027"/>
    </source>
</evidence>
<dbReference type="CDD" id="cd02768">
    <property type="entry name" value="MopB_NADH-Q-OR-NuoG2"/>
    <property type="match status" value="1"/>
</dbReference>
<evidence type="ECO:0000256" key="14">
    <source>
        <dbReference type="ARBA" id="ARBA00023136"/>
    </source>
</evidence>
<dbReference type="PROSITE" id="PS00641">
    <property type="entry name" value="COMPLEX1_75K_1"/>
    <property type="match status" value="1"/>
</dbReference>
<evidence type="ECO:0000256" key="5">
    <source>
        <dbReference type="ARBA" id="ARBA00022485"/>
    </source>
</evidence>
<dbReference type="InterPro" id="IPR019574">
    <property type="entry name" value="NADH_UbQ_OxRdtase_Gsu_4Fe4S-bd"/>
</dbReference>
<keyword evidence="8" id="KW-0479">Metal-binding</keyword>
<dbReference type="GO" id="GO:0016651">
    <property type="term" value="F:oxidoreductase activity, acting on NAD(P)H"/>
    <property type="evidence" value="ECO:0007669"/>
    <property type="project" value="InterPro"/>
</dbReference>
<feature type="domain" description="2Fe-2S ferredoxin-type" evidence="16">
    <location>
        <begin position="19"/>
        <end position="99"/>
    </location>
</feature>
<protein>
    <submittedName>
        <fullName evidence="19">Unannotated protein</fullName>
    </submittedName>
</protein>
<evidence type="ECO:0000256" key="9">
    <source>
        <dbReference type="ARBA" id="ARBA00022967"/>
    </source>
</evidence>
<reference evidence="19" key="1">
    <citation type="submission" date="2020-05" db="EMBL/GenBank/DDBJ databases">
        <authorList>
            <person name="Chiriac C."/>
            <person name="Salcher M."/>
            <person name="Ghai R."/>
            <person name="Kavagutti S V."/>
        </authorList>
    </citation>
    <scope>NUCLEOTIDE SEQUENCE</scope>
</reference>
<dbReference type="PROSITE" id="PS00490">
    <property type="entry name" value="MOLYBDOPTERIN_PROK_2"/>
    <property type="match status" value="1"/>
</dbReference>
<comment type="function">
    <text evidence="2">NDH-1 shuttles electrons from NADH, via FMN and iron-sulfur (Fe-S) centers, to quinones in the respiratory chain. The immediate electron acceptor for the enzyme in this species is believed to be ubiquinone. Couples the redox reaction to proton translocation (for every two electrons transferred, four hydrogen ions are translocated across the cytoplasmic membrane), and thus conserves the redox energy in a proton gradient.</text>
</comment>
<dbReference type="InterPro" id="IPR050123">
    <property type="entry name" value="Prok_molybdopt-oxidoreductase"/>
</dbReference>
<comment type="similarity">
    <text evidence="4">Belongs to the complex I 75 kDa subunit family.</text>
</comment>
<dbReference type="Gene3D" id="2.40.40.20">
    <property type="match status" value="1"/>
</dbReference>
<dbReference type="GO" id="GO:0008137">
    <property type="term" value="F:NADH dehydrogenase (ubiquinone) activity"/>
    <property type="evidence" value="ECO:0007669"/>
    <property type="project" value="InterPro"/>
</dbReference>
<evidence type="ECO:0000256" key="1">
    <source>
        <dbReference type="ARBA" id="ARBA00001966"/>
    </source>
</evidence>
<dbReference type="Pfam" id="PF04879">
    <property type="entry name" value="Molybdop_Fe4S4"/>
    <property type="match status" value="1"/>
</dbReference>
<name>A0A6J6DND3_9ZZZZ</name>
<dbReference type="FunFam" id="3.30.70.20:FF:000016">
    <property type="entry name" value="NADH-quinone oxidoreductase"/>
    <property type="match status" value="1"/>
</dbReference>
<keyword evidence="11" id="KW-0411">Iron-sulfur</keyword>
<comment type="cofactor">
    <cofactor evidence="15">
        <name>[2Fe-2S] cluster</name>
        <dbReference type="ChEBI" id="CHEBI:190135"/>
    </cofactor>
</comment>
<dbReference type="InterPro" id="IPR006656">
    <property type="entry name" value="Mopterin_OxRdtase"/>
</dbReference>
<dbReference type="AlphaFoldDB" id="A0A6J6DND3"/>
<dbReference type="SUPFAM" id="SSF54862">
    <property type="entry name" value="4Fe-4S ferredoxins"/>
    <property type="match status" value="1"/>
</dbReference>
<dbReference type="Pfam" id="PF01568">
    <property type="entry name" value="Molydop_binding"/>
    <property type="match status" value="1"/>
</dbReference>
<dbReference type="GO" id="GO:0043546">
    <property type="term" value="F:molybdopterin cofactor binding"/>
    <property type="evidence" value="ECO:0007669"/>
    <property type="project" value="InterPro"/>
</dbReference>
<dbReference type="Gene3D" id="3.30.70.20">
    <property type="match status" value="1"/>
</dbReference>
<accession>A0A6J6DND3</accession>
<evidence type="ECO:0000256" key="13">
    <source>
        <dbReference type="ARBA" id="ARBA00023075"/>
    </source>
</evidence>
<evidence type="ECO:0000259" key="17">
    <source>
        <dbReference type="PROSITE" id="PS51669"/>
    </source>
</evidence>
<dbReference type="Gene3D" id="3.40.50.740">
    <property type="match status" value="1"/>
</dbReference>
<dbReference type="GO" id="GO:0042773">
    <property type="term" value="P:ATP synthesis coupled electron transport"/>
    <property type="evidence" value="ECO:0007669"/>
    <property type="project" value="InterPro"/>
</dbReference>
<dbReference type="InterPro" id="IPR006963">
    <property type="entry name" value="Mopterin_OxRdtase_4Fe-4S_dom"/>
</dbReference>
<dbReference type="SMART" id="SM00929">
    <property type="entry name" value="NADH-G_4Fe-4S_3"/>
    <property type="match status" value="1"/>
</dbReference>
<dbReference type="FunFam" id="3.10.20.740:FF:000004">
    <property type="entry name" value="NADH-quinone oxidoreductase"/>
    <property type="match status" value="1"/>
</dbReference>
<dbReference type="InterPro" id="IPR001041">
    <property type="entry name" value="2Fe-2S_ferredoxin-type"/>
</dbReference>
<dbReference type="PROSITE" id="PS00642">
    <property type="entry name" value="COMPLEX1_75K_2"/>
    <property type="match status" value="1"/>
</dbReference>
<evidence type="ECO:0000313" key="19">
    <source>
        <dbReference type="EMBL" id="CAB4564499.1"/>
    </source>
</evidence>
<gene>
    <name evidence="19" type="ORF">UFOPK1572_01032</name>
</gene>
<keyword evidence="13" id="KW-0830">Ubiquinone</keyword>
<dbReference type="InterPro" id="IPR006655">
    <property type="entry name" value="Mopterin_OxRdtase_prok_CS"/>
</dbReference>
<evidence type="ECO:0000256" key="8">
    <source>
        <dbReference type="ARBA" id="ARBA00022723"/>
    </source>
</evidence>
<dbReference type="PROSITE" id="PS51669">
    <property type="entry name" value="4FE4S_MOW_BIS_MGD"/>
    <property type="match status" value="1"/>
</dbReference>
<comment type="subcellular location">
    <subcellularLocation>
        <location evidence="3">Membrane</location>
    </subcellularLocation>
</comment>
<dbReference type="GO" id="GO:0046872">
    <property type="term" value="F:metal ion binding"/>
    <property type="evidence" value="ECO:0007669"/>
    <property type="project" value="UniProtKB-KW"/>
</dbReference>
<keyword evidence="9" id="KW-1278">Translocase</keyword>
<proteinExistence type="inferred from homology"/>
<dbReference type="PROSITE" id="PS51839">
    <property type="entry name" value="4FE4S_HC3"/>
    <property type="match status" value="1"/>
</dbReference>
<evidence type="ECO:0000259" key="18">
    <source>
        <dbReference type="PROSITE" id="PS51839"/>
    </source>
</evidence>
<comment type="cofactor">
    <cofactor evidence="1">
        <name>[4Fe-4S] cluster</name>
        <dbReference type="ChEBI" id="CHEBI:49883"/>
    </cofactor>
</comment>
<evidence type="ECO:0000256" key="11">
    <source>
        <dbReference type="ARBA" id="ARBA00023014"/>
    </source>
</evidence>
<evidence type="ECO:0000256" key="3">
    <source>
        <dbReference type="ARBA" id="ARBA00004370"/>
    </source>
</evidence>
<keyword evidence="12" id="KW-0520">NAD</keyword>
<dbReference type="EMBL" id="CAEZTC010000132">
    <property type="protein sequence ID" value="CAB4564499.1"/>
    <property type="molecule type" value="Genomic_DNA"/>
</dbReference>
<dbReference type="InterPro" id="IPR009010">
    <property type="entry name" value="Asp_de-COase-like_dom_sf"/>
</dbReference>
<dbReference type="Gene3D" id="3.10.20.740">
    <property type="match status" value="1"/>
</dbReference>
<dbReference type="Gene3D" id="3.30.200.210">
    <property type="match status" value="1"/>
</dbReference>
<sequence length="789" mass="84503">MTTIDIDSSETPMPEPDPNAVSITINGRTVAAQKGEYIIAAADRVDEYIPRFCYHPRMSSVGMCRQCLVEVEGPRGPMMVVSCMTPVAEGQIVRTDTDQVKRAQEGMIELLLANHPLDCPVCDKGGECPLQDQAFSHGAGESRFVEEKRHYEKPIPISDLVFLDRERCILCDRCTRFADEVAGDALISFTQRGNNTQVMTFPDEPFASYFSGNTVQICPVGALTAQPYRFKARPWDLEQRESTCTTCSVGCRTVVQSSRDEVLRYQGVDSDPVNWGWLCDKGRFNFQSINSPDRLVSPQMKSGDSFEVASWSAALDAVARTLRHARPGSVAVLGGARGTNEDAFMWAQLADALGVSMRDAQLDDGLPSEIFAYPQATIDAMCAASTVVLLAPDLKEELPVLYIRLRDAVQKKGVRVIEVSPTETGITQMAWRSVRTEAGTTTAALTSLLSDADVNAQLASGPVVVVAGRGNLAELAAHTMSAVDAVIARAPSATVLPVLRRGNVRGALTVGLSPQAGHDAAHILEAASHGQVDCLILLGADPLNDVPDADLARRGIAGAKYVVAIDTFLTQSAAHADVVLPAAAYAEKDGTTMNLEGRVTNVAQKITPRGTSRVDWMIAAELGFLLGHDMGVTTLADVQKKMSKAVAGFGATTTSVAVKRDGIVVPSATTSSASVPAPIVPPRNSYDFRINVSRKLYDKAVGTVTSPSMSELAPGAGVWIHSLDLDRVGVAEGASVKVSNAHSSIVLPVHVSDHIPRGTAFVPFNQPGADIRELIRRADDVVDVRIESM</sequence>
<evidence type="ECO:0000256" key="10">
    <source>
        <dbReference type="ARBA" id="ARBA00023004"/>
    </source>
</evidence>
<keyword evidence="10" id="KW-0408">Iron</keyword>
<organism evidence="19">
    <name type="scientific">freshwater metagenome</name>
    <dbReference type="NCBI Taxonomy" id="449393"/>
    <lineage>
        <taxon>unclassified sequences</taxon>
        <taxon>metagenomes</taxon>
        <taxon>ecological metagenomes</taxon>
    </lineage>
</organism>
<dbReference type="GO" id="GO:0016020">
    <property type="term" value="C:membrane"/>
    <property type="evidence" value="ECO:0007669"/>
    <property type="project" value="UniProtKB-SubCell"/>
</dbReference>
<feature type="domain" description="4Fe-4S Mo/W bis-MGD-type" evidence="17">
    <location>
        <begin position="237"/>
        <end position="293"/>
    </location>
</feature>
<evidence type="ECO:0000256" key="15">
    <source>
        <dbReference type="ARBA" id="ARBA00034078"/>
    </source>
</evidence>